<sequence length="109" mass="12626">MQEIALTTLEGVNQRVTKLVTTVRKDTDEFYVRFEDAQDDRAFLRARVNTLFRYKSYHHHTAMLLDREATYAYRAWASSKDRSADIEAHTLEARDPKPQDEPTEAGSSC</sequence>
<protein>
    <submittedName>
        <fullName evidence="2">Uncharacterized protein</fullName>
    </submittedName>
</protein>
<dbReference type="EMBL" id="BQNB010015038">
    <property type="protein sequence ID" value="GJT35288.1"/>
    <property type="molecule type" value="Genomic_DNA"/>
</dbReference>
<reference evidence="2" key="2">
    <citation type="submission" date="2022-01" db="EMBL/GenBank/DDBJ databases">
        <authorList>
            <person name="Yamashiro T."/>
            <person name="Shiraishi A."/>
            <person name="Satake H."/>
            <person name="Nakayama K."/>
        </authorList>
    </citation>
    <scope>NUCLEOTIDE SEQUENCE</scope>
</reference>
<accession>A0ABQ5D8H4</accession>
<keyword evidence="3" id="KW-1185">Reference proteome</keyword>
<reference evidence="2" key="1">
    <citation type="journal article" date="2022" name="Int. J. Mol. Sci.">
        <title>Draft Genome of Tanacetum Coccineum: Genomic Comparison of Closely Related Tanacetum-Family Plants.</title>
        <authorList>
            <person name="Yamashiro T."/>
            <person name="Shiraishi A."/>
            <person name="Nakayama K."/>
            <person name="Satake H."/>
        </authorList>
    </citation>
    <scope>NUCLEOTIDE SEQUENCE</scope>
</reference>
<evidence type="ECO:0000313" key="2">
    <source>
        <dbReference type="EMBL" id="GJT35288.1"/>
    </source>
</evidence>
<organism evidence="2 3">
    <name type="scientific">Tanacetum coccineum</name>
    <dbReference type="NCBI Taxonomy" id="301880"/>
    <lineage>
        <taxon>Eukaryota</taxon>
        <taxon>Viridiplantae</taxon>
        <taxon>Streptophyta</taxon>
        <taxon>Embryophyta</taxon>
        <taxon>Tracheophyta</taxon>
        <taxon>Spermatophyta</taxon>
        <taxon>Magnoliopsida</taxon>
        <taxon>eudicotyledons</taxon>
        <taxon>Gunneridae</taxon>
        <taxon>Pentapetalae</taxon>
        <taxon>asterids</taxon>
        <taxon>campanulids</taxon>
        <taxon>Asterales</taxon>
        <taxon>Asteraceae</taxon>
        <taxon>Asteroideae</taxon>
        <taxon>Anthemideae</taxon>
        <taxon>Anthemidinae</taxon>
        <taxon>Tanacetum</taxon>
    </lineage>
</organism>
<evidence type="ECO:0000313" key="3">
    <source>
        <dbReference type="Proteomes" id="UP001151760"/>
    </source>
</evidence>
<dbReference type="Proteomes" id="UP001151760">
    <property type="component" value="Unassembled WGS sequence"/>
</dbReference>
<name>A0ABQ5D8H4_9ASTR</name>
<comment type="caution">
    <text evidence="2">The sequence shown here is derived from an EMBL/GenBank/DDBJ whole genome shotgun (WGS) entry which is preliminary data.</text>
</comment>
<evidence type="ECO:0000256" key="1">
    <source>
        <dbReference type="SAM" id="MobiDB-lite"/>
    </source>
</evidence>
<proteinExistence type="predicted"/>
<feature type="compositionally biased region" description="Basic and acidic residues" evidence="1">
    <location>
        <begin position="87"/>
        <end position="100"/>
    </location>
</feature>
<feature type="region of interest" description="Disordered" evidence="1">
    <location>
        <begin position="87"/>
        <end position="109"/>
    </location>
</feature>
<gene>
    <name evidence="2" type="ORF">Tco_0925707</name>
</gene>